<dbReference type="HAMAP" id="MF_01208">
    <property type="entry name" value="PyrE"/>
    <property type="match status" value="1"/>
</dbReference>
<dbReference type="InterPro" id="IPR000836">
    <property type="entry name" value="PRTase_dom"/>
</dbReference>
<dbReference type="PANTHER" id="PTHR19278:SF9">
    <property type="entry name" value="URIDINE 5'-MONOPHOSPHATE SYNTHASE"/>
    <property type="match status" value="1"/>
</dbReference>
<reference evidence="8 9" key="1">
    <citation type="submission" date="2020-10" db="EMBL/GenBank/DDBJ databases">
        <title>Ca. Dormibacterota MAGs.</title>
        <authorList>
            <person name="Montgomery K."/>
        </authorList>
    </citation>
    <scope>NUCLEOTIDE SEQUENCE [LARGE SCALE GENOMIC DNA]</scope>
    <source>
        <strain evidence="8">SC8812_S17_18</strain>
    </source>
</reference>
<sequence length="184" mass="19346">MHPGPRNPANSGDEAKDSSLADRLVSLCLLHGRFTLRSGTVANQYFDKYLFEARPDLLREVAEAAALLVPPDTQVLAGLELGGIPVATALSLHTGLPAAFVRKTRKEYGTERLAEGADVTGRHVLVIEDVITTGGQVVESVAALRNEGAVVDHVLCIIDRSNGRATGISDAGLSLRAVISLAAA</sequence>
<dbReference type="Gene3D" id="3.40.50.2020">
    <property type="match status" value="1"/>
</dbReference>
<dbReference type="RefSeq" id="WP_337309976.1">
    <property type="nucleotide sequence ID" value="NZ_JAEKNS010000050.1"/>
</dbReference>
<feature type="binding site" evidence="6">
    <location>
        <position position="160"/>
    </location>
    <ligand>
        <name>orotate</name>
        <dbReference type="ChEBI" id="CHEBI:30839"/>
    </ligand>
</feature>
<name>A0A934N4P7_9BACT</name>
<comment type="caution">
    <text evidence="8">The sequence shown here is derived from an EMBL/GenBank/DDBJ whole genome shotgun (WGS) entry which is preliminary data.</text>
</comment>
<dbReference type="PANTHER" id="PTHR19278">
    <property type="entry name" value="OROTATE PHOSPHORIBOSYLTRANSFERASE"/>
    <property type="match status" value="1"/>
</dbReference>
<comment type="subunit">
    <text evidence="6">Homodimer.</text>
</comment>
<dbReference type="EC" id="2.4.2.10" evidence="2 6"/>
<dbReference type="AlphaFoldDB" id="A0A934N4P7"/>
<dbReference type="CDD" id="cd06223">
    <property type="entry name" value="PRTases_typeI"/>
    <property type="match status" value="1"/>
</dbReference>
<feature type="binding site" description="in other chain" evidence="6">
    <location>
        <position position="37"/>
    </location>
    <ligand>
        <name>5-phospho-alpha-D-ribose 1-diphosphate</name>
        <dbReference type="ChEBI" id="CHEBI:58017"/>
        <note>ligand shared between dimeric partners</note>
    </ligand>
</feature>
<feature type="binding site" description="in other chain" evidence="6">
    <location>
        <position position="103"/>
    </location>
    <ligand>
        <name>5-phospho-alpha-D-ribose 1-diphosphate</name>
        <dbReference type="ChEBI" id="CHEBI:58017"/>
        <note>ligand shared between dimeric partners</note>
    </ligand>
</feature>
<dbReference type="Proteomes" id="UP000606991">
    <property type="component" value="Unassembled WGS sequence"/>
</dbReference>
<evidence type="ECO:0000256" key="5">
    <source>
        <dbReference type="ARBA" id="ARBA00022975"/>
    </source>
</evidence>
<dbReference type="GO" id="GO:0019856">
    <property type="term" value="P:pyrimidine nucleobase biosynthetic process"/>
    <property type="evidence" value="ECO:0007669"/>
    <property type="project" value="TreeGrafter"/>
</dbReference>
<dbReference type="GO" id="GO:0044205">
    <property type="term" value="P:'de novo' UMP biosynthetic process"/>
    <property type="evidence" value="ECO:0007669"/>
    <property type="project" value="UniProtKB-UniRule"/>
</dbReference>
<comment type="pathway">
    <text evidence="1 6">Pyrimidine metabolism; UMP biosynthesis via de novo pathway; UMP from orotate: step 1/2.</text>
</comment>
<feature type="binding site" evidence="6">
    <location>
        <position position="132"/>
    </location>
    <ligand>
        <name>orotate</name>
        <dbReference type="ChEBI" id="CHEBI:30839"/>
    </ligand>
</feature>
<evidence type="ECO:0000256" key="1">
    <source>
        <dbReference type="ARBA" id="ARBA00004889"/>
    </source>
</evidence>
<organism evidence="8 9">
    <name type="scientific">Candidatus Aeolococcus gillhamiae</name>
    <dbReference type="NCBI Taxonomy" id="3127015"/>
    <lineage>
        <taxon>Bacteria</taxon>
        <taxon>Bacillati</taxon>
        <taxon>Candidatus Dormiibacterota</taxon>
        <taxon>Candidatus Dormibacteria</taxon>
        <taxon>Candidatus Aeolococcales</taxon>
        <taxon>Candidatus Aeolococcaceae</taxon>
        <taxon>Candidatus Aeolococcus</taxon>
    </lineage>
</organism>
<evidence type="ECO:0000256" key="3">
    <source>
        <dbReference type="ARBA" id="ARBA00022676"/>
    </source>
</evidence>
<feature type="binding site" description="in other chain" evidence="6">
    <location>
        <begin position="128"/>
        <end position="136"/>
    </location>
    <ligand>
        <name>5-phospho-alpha-D-ribose 1-diphosphate</name>
        <dbReference type="ChEBI" id="CHEBI:58017"/>
        <note>ligand shared between dimeric partners</note>
    </ligand>
</feature>
<evidence type="ECO:0000256" key="2">
    <source>
        <dbReference type="ARBA" id="ARBA00011971"/>
    </source>
</evidence>
<keyword evidence="5 6" id="KW-0665">Pyrimidine biosynthesis</keyword>
<evidence type="ECO:0000313" key="9">
    <source>
        <dbReference type="Proteomes" id="UP000606991"/>
    </source>
</evidence>
<dbReference type="EMBL" id="JAEKNS010000050">
    <property type="protein sequence ID" value="MBJ7594078.1"/>
    <property type="molecule type" value="Genomic_DNA"/>
</dbReference>
<comment type="cofactor">
    <cofactor evidence="6">
        <name>Mg(2+)</name>
        <dbReference type="ChEBI" id="CHEBI:18420"/>
    </cofactor>
</comment>
<comment type="caution">
    <text evidence="6">Lacks conserved residue(s) required for the propagation of feature annotation.</text>
</comment>
<proteinExistence type="inferred from homology"/>
<dbReference type="Pfam" id="PF00156">
    <property type="entry name" value="Pribosyltran"/>
    <property type="match status" value="1"/>
</dbReference>
<protein>
    <recommendedName>
        <fullName evidence="2 6">Orotate phosphoribosyltransferase</fullName>
        <shortName evidence="6">OPRT</shortName>
        <shortName evidence="6">OPRTase</shortName>
        <ecNumber evidence="2 6">2.4.2.10</ecNumber>
    </recommendedName>
</protein>
<evidence type="ECO:0000256" key="4">
    <source>
        <dbReference type="ARBA" id="ARBA00022679"/>
    </source>
</evidence>
<dbReference type="GO" id="GO:0000287">
    <property type="term" value="F:magnesium ion binding"/>
    <property type="evidence" value="ECO:0007669"/>
    <property type="project" value="UniProtKB-UniRule"/>
</dbReference>
<feature type="binding site" evidence="6">
    <location>
        <position position="102"/>
    </location>
    <ligand>
        <name>5-phospho-alpha-D-ribose 1-diphosphate</name>
        <dbReference type="ChEBI" id="CHEBI:58017"/>
        <note>ligand shared between dimeric partners</note>
    </ligand>
</feature>
<dbReference type="SUPFAM" id="SSF53271">
    <property type="entry name" value="PRTase-like"/>
    <property type="match status" value="1"/>
</dbReference>
<dbReference type="GO" id="GO:0004588">
    <property type="term" value="F:orotate phosphoribosyltransferase activity"/>
    <property type="evidence" value="ECO:0007669"/>
    <property type="project" value="UniProtKB-UniRule"/>
</dbReference>
<feature type="domain" description="Phosphoribosyltransferase" evidence="7">
    <location>
        <begin position="74"/>
        <end position="164"/>
    </location>
</feature>
<dbReference type="InterPro" id="IPR004467">
    <property type="entry name" value="Or_phspho_trans_dom"/>
</dbReference>
<comment type="similarity">
    <text evidence="6">Belongs to the purine/pyrimidine phosphoribosyltransferase family. PyrE subfamily.</text>
</comment>
<keyword evidence="6" id="KW-0460">Magnesium</keyword>
<accession>A0A934N4P7</accession>
<dbReference type="InterPro" id="IPR029057">
    <property type="entry name" value="PRTase-like"/>
</dbReference>
<dbReference type="InterPro" id="IPR023031">
    <property type="entry name" value="OPRT"/>
</dbReference>
<dbReference type="NCBIfam" id="TIGR00336">
    <property type="entry name" value="pyrE"/>
    <property type="match status" value="1"/>
</dbReference>
<keyword evidence="4 6" id="KW-0808">Transferase</keyword>
<comment type="catalytic activity">
    <reaction evidence="6">
        <text>orotidine 5'-phosphate + diphosphate = orotate + 5-phospho-alpha-D-ribose 1-diphosphate</text>
        <dbReference type="Rhea" id="RHEA:10380"/>
        <dbReference type="ChEBI" id="CHEBI:30839"/>
        <dbReference type="ChEBI" id="CHEBI:33019"/>
        <dbReference type="ChEBI" id="CHEBI:57538"/>
        <dbReference type="ChEBI" id="CHEBI:58017"/>
        <dbReference type="EC" id="2.4.2.10"/>
    </reaction>
</comment>
<feature type="binding site" evidence="6">
    <location>
        <position position="106"/>
    </location>
    <ligand>
        <name>5-phospho-alpha-D-ribose 1-diphosphate</name>
        <dbReference type="ChEBI" id="CHEBI:58017"/>
        <note>ligand shared between dimeric partners</note>
    </ligand>
</feature>
<gene>
    <name evidence="6 8" type="primary">pyrE</name>
    <name evidence="8" type="ORF">JF886_04320</name>
</gene>
<evidence type="ECO:0000256" key="6">
    <source>
        <dbReference type="HAMAP-Rule" id="MF_01208"/>
    </source>
</evidence>
<evidence type="ECO:0000313" key="8">
    <source>
        <dbReference type="EMBL" id="MBJ7594078.1"/>
    </source>
</evidence>
<comment type="function">
    <text evidence="6">Catalyzes the transfer of a ribosyl phosphate group from 5-phosphoribose 1-diphosphate to orotate, leading to the formation of orotidine monophosphate (OMP).</text>
</comment>
<keyword evidence="3 6" id="KW-0328">Glycosyltransferase</keyword>
<evidence type="ECO:0000259" key="7">
    <source>
        <dbReference type="Pfam" id="PF00156"/>
    </source>
</evidence>